<dbReference type="GO" id="GO:0032259">
    <property type="term" value="P:methylation"/>
    <property type="evidence" value="ECO:0007669"/>
    <property type="project" value="UniProtKB-KW"/>
</dbReference>
<evidence type="ECO:0000256" key="1">
    <source>
        <dbReference type="ARBA" id="ARBA00022603"/>
    </source>
</evidence>
<feature type="compositionally biased region" description="Basic residues" evidence="9">
    <location>
        <begin position="1465"/>
        <end position="1475"/>
    </location>
</feature>
<dbReference type="InterPro" id="IPR014001">
    <property type="entry name" value="Helicase_ATP-bd"/>
</dbReference>
<evidence type="ECO:0000256" key="6">
    <source>
        <dbReference type="ARBA" id="ARBA00022801"/>
    </source>
</evidence>
<dbReference type="GO" id="GO:0006281">
    <property type="term" value="P:DNA repair"/>
    <property type="evidence" value="ECO:0007669"/>
    <property type="project" value="TreeGrafter"/>
</dbReference>
<feature type="region of interest" description="Disordered" evidence="9">
    <location>
        <begin position="1"/>
        <end position="85"/>
    </location>
</feature>
<dbReference type="GO" id="GO:0008168">
    <property type="term" value="F:methyltransferase activity"/>
    <property type="evidence" value="ECO:0007669"/>
    <property type="project" value="UniProtKB-KW"/>
</dbReference>
<keyword evidence="3" id="KW-0479">Metal-binding</keyword>
<dbReference type="GO" id="GO:0008270">
    <property type="term" value="F:zinc ion binding"/>
    <property type="evidence" value="ECO:0007669"/>
    <property type="project" value="UniProtKB-KW"/>
</dbReference>
<evidence type="ECO:0000256" key="9">
    <source>
        <dbReference type="SAM" id="MobiDB-lite"/>
    </source>
</evidence>
<dbReference type="GO" id="GO:0008094">
    <property type="term" value="F:ATP-dependent activity, acting on DNA"/>
    <property type="evidence" value="ECO:0007669"/>
    <property type="project" value="TreeGrafter"/>
</dbReference>
<dbReference type="InterPro" id="IPR049730">
    <property type="entry name" value="SNF2/RAD54-like_C"/>
</dbReference>
<feature type="compositionally biased region" description="Acidic residues" evidence="9">
    <location>
        <begin position="1826"/>
        <end position="1839"/>
    </location>
</feature>
<evidence type="ECO:0000313" key="12">
    <source>
        <dbReference type="Proteomes" id="UP000184300"/>
    </source>
</evidence>
<dbReference type="InterPro" id="IPR038718">
    <property type="entry name" value="SNF2-like_sf"/>
</dbReference>
<feature type="compositionally biased region" description="Acidic residues" evidence="9">
    <location>
        <begin position="1435"/>
        <end position="1455"/>
    </location>
</feature>
<reference evidence="12" key="1">
    <citation type="journal article" date="2017" name="Genome Biol.">
        <title>Comparative genomics reveals high biological diversity and specific adaptations in the industrially and medically important fungal genus Aspergillus.</title>
        <authorList>
            <person name="de Vries R.P."/>
            <person name="Riley R."/>
            <person name="Wiebenga A."/>
            <person name="Aguilar-Osorio G."/>
            <person name="Amillis S."/>
            <person name="Uchima C.A."/>
            <person name="Anderluh G."/>
            <person name="Asadollahi M."/>
            <person name="Askin M."/>
            <person name="Barry K."/>
            <person name="Battaglia E."/>
            <person name="Bayram O."/>
            <person name="Benocci T."/>
            <person name="Braus-Stromeyer S.A."/>
            <person name="Caldana C."/>
            <person name="Canovas D."/>
            <person name="Cerqueira G.C."/>
            <person name="Chen F."/>
            <person name="Chen W."/>
            <person name="Choi C."/>
            <person name="Clum A."/>
            <person name="Dos Santos R.A."/>
            <person name="Damasio A.R."/>
            <person name="Diallinas G."/>
            <person name="Emri T."/>
            <person name="Fekete E."/>
            <person name="Flipphi M."/>
            <person name="Freyberg S."/>
            <person name="Gallo A."/>
            <person name="Gournas C."/>
            <person name="Habgood R."/>
            <person name="Hainaut M."/>
            <person name="Harispe M.L."/>
            <person name="Henrissat B."/>
            <person name="Hilden K.S."/>
            <person name="Hope R."/>
            <person name="Hossain A."/>
            <person name="Karabika E."/>
            <person name="Karaffa L."/>
            <person name="Karanyi Z."/>
            <person name="Krasevec N."/>
            <person name="Kuo A."/>
            <person name="Kusch H."/>
            <person name="LaButti K."/>
            <person name="Lagendijk E.L."/>
            <person name="Lapidus A."/>
            <person name="Levasseur A."/>
            <person name="Lindquist E."/>
            <person name="Lipzen A."/>
            <person name="Logrieco A.F."/>
            <person name="MacCabe A."/>
            <person name="Maekelae M.R."/>
            <person name="Malavazi I."/>
            <person name="Melin P."/>
            <person name="Meyer V."/>
            <person name="Mielnichuk N."/>
            <person name="Miskei M."/>
            <person name="Molnar A.P."/>
            <person name="Mule G."/>
            <person name="Ngan C.Y."/>
            <person name="Orejas M."/>
            <person name="Orosz E."/>
            <person name="Ouedraogo J.P."/>
            <person name="Overkamp K.M."/>
            <person name="Park H.-S."/>
            <person name="Perrone G."/>
            <person name="Piumi F."/>
            <person name="Punt P.J."/>
            <person name="Ram A.F."/>
            <person name="Ramon A."/>
            <person name="Rauscher S."/>
            <person name="Record E."/>
            <person name="Riano-Pachon D.M."/>
            <person name="Robert V."/>
            <person name="Roehrig J."/>
            <person name="Ruller R."/>
            <person name="Salamov A."/>
            <person name="Salih N.S."/>
            <person name="Samson R.A."/>
            <person name="Sandor E."/>
            <person name="Sanguinetti M."/>
            <person name="Schuetze T."/>
            <person name="Sepcic K."/>
            <person name="Shelest E."/>
            <person name="Sherlock G."/>
            <person name="Sophianopoulou V."/>
            <person name="Squina F.M."/>
            <person name="Sun H."/>
            <person name="Susca A."/>
            <person name="Todd R.B."/>
            <person name="Tsang A."/>
            <person name="Unkles S.E."/>
            <person name="van de Wiele N."/>
            <person name="van Rossen-Uffink D."/>
            <person name="Oliveira J.V."/>
            <person name="Vesth T.C."/>
            <person name="Visser J."/>
            <person name="Yu J.-H."/>
            <person name="Zhou M."/>
            <person name="Andersen M.R."/>
            <person name="Archer D.B."/>
            <person name="Baker S.E."/>
            <person name="Benoit I."/>
            <person name="Brakhage A.A."/>
            <person name="Braus G.H."/>
            <person name="Fischer R."/>
            <person name="Frisvad J.C."/>
            <person name="Goldman G.H."/>
            <person name="Houbraken J."/>
            <person name="Oakley B."/>
            <person name="Pocsi I."/>
            <person name="Scazzocchio C."/>
            <person name="Seiboth B."/>
            <person name="vanKuyk P.A."/>
            <person name="Wortman J."/>
            <person name="Dyer P.S."/>
            <person name="Grigoriev I.V."/>
        </authorList>
    </citation>
    <scope>NUCLEOTIDE SEQUENCE [LARGE SCALE GENOMIC DNA]</scope>
    <source>
        <strain evidence="12">CBS 516.65</strain>
    </source>
</reference>
<dbReference type="SUPFAM" id="SSF52540">
    <property type="entry name" value="P-loop containing nucleoside triphosphate hydrolases"/>
    <property type="match status" value="2"/>
</dbReference>
<organism evidence="11 12">
    <name type="scientific">Aspergillus glaucus CBS 516.65</name>
    <dbReference type="NCBI Taxonomy" id="1160497"/>
    <lineage>
        <taxon>Eukaryota</taxon>
        <taxon>Fungi</taxon>
        <taxon>Dikarya</taxon>
        <taxon>Ascomycota</taxon>
        <taxon>Pezizomycotina</taxon>
        <taxon>Eurotiomycetes</taxon>
        <taxon>Eurotiomycetidae</taxon>
        <taxon>Eurotiales</taxon>
        <taxon>Aspergillaceae</taxon>
        <taxon>Aspergillus</taxon>
        <taxon>Aspergillus subgen. Aspergillus</taxon>
    </lineage>
</organism>
<dbReference type="InterPro" id="IPR029063">
    <property type="entry name" value="SAM-dependent_MTases_sf"/>
</dbReference>
<evidence type="ECO:0000259" key="10">
    <source>
        <dbReference type="PROSITE" id="PS51194"/>
    </source>
</evidence>
<keyword evidence="6" id="KW-0378">Hydrolase</keyword>
<keyword evidence="1" id="KW-0489">Methyltransferase</keyword>
<keyword evidence="7" id="KW-0862">Zinc</keyword>
<dbReference type="InterPro" id="IPR001650">
    <property type="entry name" value="Helicase_C-like"/>
</dbReference>
<dbReference type="InterPro" id="IPR000330">
    <property type="entry name" value="SNF2_N"/>
</dbReference>
<keyword evidence="8" id="KW-0067">ATP-binding</keyword>
<feature type="compositionally biased region" description="Basic residues" evidence="9">
    <location>
        <begin position="1"/>
        <end position="25"/>
    </location>
</feature>
<evidence type="ECO:0000256" key="8">
    <source>
        <dbReference type="ARBA" id="ARBA00022840"/>
    </source>
</evidence>
<dbReference type="GO" id="GO:0005634">
    <property type="term" value="C:nucleus"/>
    <property type="evidence" value="ECO:0007669"/>
    <property type="project" value="TreeGrafter"/>
</dbReference>
<evidence type="ECO:0000256" key="2">
    <source>
        <dbReference type="ARBA" id="ARBA00022679"/>
    </source>
</evidence>
<keyword evidence="2" id="KW-0808">Transferase</keyword>
<dbReference type="GeneID" id="34456764"/>
<feature type="region of interest" description="Disordered" evidence="9">
    <location>
        <begin position="1812"/>
        <end position="1883"/>
    </location>
</feature>
<dbReference type="Pfam" id="PF00145">
    <property type="entry name" value="DNA_methylase"/>
    <property type="match status" value="1"/>
</dbReference>
<evidence type="ECO:0000256" key="4">
    <source>
        <dbReference type="ARBA" id="ARBA00022741"/>
    </source>
</evidence>
<dbReference type="Pfam" id="PF00271">
    <property type="entry name" value="Helicase_C"/>
    <property type="match status" value="1"/>
</dbReference>
<dbReference type="Gene3D" id="3.40.50.150">
    <property type="entry name" value="Vaccinia Virus protein VP39"/>
    <property type="match status" value="1"/>
</dbReference>
<dbReference type="SMART" id="SM00487">
    <property type="entry name" value="DEXDc"/>
    <property type="match status" value="1"/>
</dbReference>
<protein>
    <recommendedName>
        <fullName evidence="10">Helicase C-terminal domain-containing protein</fullName>
    </recommendedName>
</protein>
<dbReference type="EMBL" id="KV878895">
    <property type="protein sequence ID" value="OJJ85108.1"/>
    <property type="molecule type" value="Genomic_DNA"/>
</dbReference>
<accession>A0A1L9VME3</accession>
<dbReference type="CDD" id="cd18793">
    <property type="entry name" value="SF2_C_SNF"/>
    <property type="match status" value="1"/>
</dbReference>
<dbReference type="GO" id="GO:0016787">
    <property type="term" value="F:hydrolase activity"/>
    <property type="evidence" value="ECO:0007669"/>
    <property type="project" value="UniProtKB-KW"/>
</dbReference>
<feature type="compositionally biased region" description="Acidic residues" evidence="9">
    <location>
        <begin position="1399"/>
        <end position="1410"/>
    </location>
</feature>
<dbReference type="PROSITE" id="PS00518">
    <property type="entry name" value="ZF_RING_1"/>
    <property type="match status" value="1"/>
</dbReference>
<evidence type="ECO:0000256" key="7">
    <source>
        <dbReference type="ARBA" id="ARBA00022833"/>
    </source>
</evidence>
<dbReference type="SUPFAM" id="SSF53335">
    <property type="entry name" value="S-adenosyl-L-methionine-dependent methyltransferases"/>
    <property type="match status" value="1"/>
</dbReference>
<dbReference type="Proteomes" id="UP000184300">
    <property type="component" value="Unassembled WGS sequence"/>
</dbReference>
<proteinExistence type="predicted"/>
<dbReference type="VEuPathDB" id="FungiDB:ASPGLDRAFT_124732"/>
<feature type="region of interest" description="Disordered" evidence="9">
    <location>
        <begin position="1389"/>
        <end position="1413"/>
    </location>
</feature>
<evidence type="ECO:0000313" key="11">
    <source>
        <dbReference type="EMBL" id="OJJ85108.1"/>
    </source>
</evidence>
<keyword evidence="4" id="KW-0547">Nucleotide-binding</keyword>
<sequence length="2189" mass="247196">MPPQQRKKKPTIAPRPRRLTRRKPSSKTTTTTTTPSPPPTTKPNHLNILEIPTPPPPDPTTHGLPRDIPEVSRSLPYAGKKSPRTLLARGLPPMHRLSDIYQDMTRRAMELGFGDVVGHLGGRALRVVTVCSGTESPLLALEMVQRNLREDFGKCFDFKHLFSAEIVPFKQAYIERNFHPRYLFRDVAELKDRVAQTAYGSLEKIPKNPDILIAGFSCVDFSGLNNNRKTLDEKGESGGTFWGIVRYATTYRPRIVILENVKNAPWDEIKENWNEIGYFAVHMAVDTKAYYLPQTRERGYMFCIDRNLLEERDIPETEMEQWIALFTGFKRPASSPAGMFLMDSDDRRLEQIEKDMAAYITSSSAKTAVNWARYQIRHQGYRLEQNLGHRRPISRSQEDGTCQMPDFAWQTYVRSLPERVWDTIDANFLRKLGENGYDMNYKERCIDLSQGLDRETDTRAYGLVGCITPCGIPYITTRAGPLCGLEALALQGLPLDRLLLTRERHRELQDLAGNAMSSTVVGAAVLSALIVGHKVLNESVPKKTQSKHKQIAPRDDYPLVSSGVPLGHVFSIDTTDLQAQAARSARYCTCERQTATRQSILRCTLCDHTACSDCAGNPTHAYERWSSIARSQPLDFVSHLKNILPTRLVLSGISPDDYNSLSTNSLGCPPVAWNDFLEAVSRAIGDELRFLDIKRSEYWTVSYQGRHSILNLVISSTNIHWLFFAKPSELEPALCLNREILSKPIARMTPVSGSLLDGEWEICAPISSRCIMAFSGTGARVMSYEARCGLQMKRLIESEVWNQITVQAPDESVEDLEVDIRGTYELLPECGTANASLHKKAVIPGTPAVYLFLDPHKINEAENDSFVFSLEHHRIPGYAPRLTVAEVSHTWRSSRATAEPEHVNVYHREWTKAQAARLTPYDSDAPITCAKLQTGAEISTGSVECREANVTLLSFTAPATIIDSPTPKGSWEIINPIDSSDMLKDLSWLVQRTAGFSDFQQWTEVTNHNNQLNHPDNPMCTICVPPKPRTLWGRNRKGWIKAYEDPHDAALYERQIKAKPSPFLVFRRVDEDDLGHLRVTLNIQTLLHQACDKLVGSKIDNVVSLFWRLVPNAYDARNLVSPKFQLSSNKRDLQALQPPGLRLELRPEQLRSLSWMVGQEDDDVAPFEEEETEEAFLPLMMWRAEARATTQKVVRGGVLADDVGYGKTAIILGLIDIQSQSAHHTVQAPIEGLIPSNATLIVVPHIMLPQWKSEIEKFLGNRYNVLVFQSAASFTSKTIWDVRNADIILVSWSVFNNGGYYQKMHKFTGMPRVPIKAGRNFDHWFQDAQVSLRSHVQVLMDQGPNALLRAIRAKRQEVKEKQANSTYVPSRRLRGKVYAEANKGKLDTDSKMHYADVSSAEEESDASDGEYPDKLRANVDRHLKLRDAKLVDANPTDDLDDSDSEGQETEYEDSSTDNPIDARSCCRKGRGRKRKYDASGSASSGKSRWNDRKEFNITEEDDSQDWETVKTPLLHAFSFNRLVIDEFTYANPERLAPLLSLKAHSKWILSGTPPLNDFADVNTIAPFLGIHLGIDDDDDDQSQNKRLKTLWKHRSEAEAFQSFKAPHSEAWHRRRHEVAQNFLDRFARKNVAEIDEIPCTEQIVLVNQSPAERAIYLELYKQLMAQNRQLRRRNQGQFGNDQIERLDEIIGNSSSPEEALLKRCSSLALQGRWDNGKPEAVTCYTLLAIREKQLGALTHDILMKFKLAAWVYCSCDLKYESFQKFVESLIRHDFGDSEVTEKAYPLLKSAVFMSTHDDWMVFFVESRDDGSSEKAVESHNQSESDARDDDTEDEDDEDFPPSRPVKKRKTKAAGNGVKSSSAQKTGRKKTTSLKPDKLEQSVLPPKPRQTYEYELTLREVTSTLRNLIVEWVLRERALRFLRTVRLIQTGTEIPVCDGCENGPKTLEDVNILGSCGHALCAECARNTILKEECSVEGCRGSGKRFNVIKANTLGHDHEDKSATFGGSKLDKLVEIIRGIPKDERALLFIQFPELMEVASKALELAQIKHTVISPTDRRSAQKVEQFQKTSFGENRVLILNLGGEMAAGLNLQCANHVIFLSPLLGQTQYDYDSSMTQAIGRCRRYGQTRHVHVYHLLAKLTVDVNIFQERREKVLIEKDGKPVLVSREEAVESEAISCEGPSLVMDNAF</sequence>
<dbReference type="PANTHER" id="PTHR45626">
    <property type="entry name" value="TRANSCRIPTION TERMINATION FACTOR 2-RELATED"/>
    <property type="match status" value="1"/>
</dbReference>
<dbReference type="OrthoDB" id="423221at2759"/>
<dbReference type="PANTHER" id="PTHR45626:SF26">
    <property type="entry name" value="FAMILY HELICASE, PUTATIVE (AFU_ORTHOLOGUE AFUA_2G09120)-RELATED"/>
    <property type="match status" value="1"/>
</dbReference>
<dbReference type="InterPro" id="IPR027417">
    <property type="entry name" value="P-loop_NTPase"/>
</dbReference>
<gene>
    <name evidence="11" type="ORF">ASPGLDRAFT_124732</name>
</gene>
<dbReference type="PROSITE" id="PS51194">
    <property type="entry name" value="HELICASE_CTER"/>
    <property type="match status" value="1"/>
</dbReference>
<keyword evidence="5" id="KW-0863">Zinc-finger</keyword>
<dbReference type="InterPro" id="IPR050628">
    <property type="entry name" value="SNF2_RAD54_helicase_TF"/>
</dbReference>
<name>A0A1L9VME3_ASPGL</name>
<evidence type="ECO:0000256" key="3">
    <source>
        <dbReference type="ARBA" id="ARBA00022723"/>
    </source>
</evidence>
<dbReference type="Gene3D" id="3.40.50.10810">
    <property type="entry name" value="Tandem AAA-ATPase domain"/>
    <property type="match status" value="1"/>
</dbReference>
<keyword evidence="12" id="KW-1185">Reference proteome</keyword>
<dbReference type="Gene3D" id="3.40.50.300">
    <property type="entry name" value="P-loop containing nucleotide triphosphate hydrolases"/>
    <property type="match status" value="1"/>
</dbReference>
<evidence type="ECO:0000256" key="5">
    <source>
        <dbReference type="ARBA" id="ARBA00022771"/>
    </source>
</evidence>
<dbReference type="STRING" id="1160497.A0A1L9VME3"/>
<dbReference type="InterPro" id="IPR001525">
    <property type="entry name" value="C5_MeTfrase"/>
</dbReference>
<dbReference type="Pfam" id="PF00176">
    <property type="entry name" value="SNF2-rel_dom"/>
    <property type="match status" value="2"/>
</dbReference>
<feature type="region of interest" description="Disordered" evidence="9">
    <location>
        <begin position="1428"/>
        <end position="1496"/>
    </location>
</feature>
<dbReference type="InterPro" id="IPR017907">
    <property type="entry name" value="Znf_RING_CS"/>
</dbReference>
<dbReference type="GO" id="GO:0005524">
    <property type="term" value="F:ATP binding"/>
    <property type="evidence" value="ECO:0007669"/>
    <property type="project" value="UniProtKB-KW"/>
</dbReference>
<dbReference type="RefSeq" id="XP_022401806.1">
    <property type="nucleotide sequence ID" value="XM_022540503.1"/>
</dbReference>
<feature type="compositionally biased region" description="Basic and acidic residues" evidence="9">
    <location>
        <begin position="1812"/>
        <end position="1825"/>
    </location>
</feature>
<feature type="domain" description="Helicase C-terminal" evidence="10">
    <location>
        <begin position="2008"/>
        <end position="2172"/>
    </location>
</feature>